<accession>A0A812NAH0</accession>
<dbReference type="OrthoDB" id="429946at2759"/>
<proteinExistence type="predicted"/>
<gene>
    <name evidence="2" type="ORF">SNEC2469_LOCUS6896</name>
</gene>
<feature type="chain" id="PRO_5032689947" evidence="1">
    <location>
        <begin position="33"/>
        <end position="265"/>
    </location>
</feature>
<organism evidence="2 3">
    <name type="scientific">Symbiodinium necroappetens</name>
    <dbReference type="NCBI Taxonomy" id="1628268"/>
    <lineage>
        <taxon>Eukaryota</taxon>
        <taxon>Sar</taxon>
        <taxon>Alveolata</taxon>
        <taxon>Dinophyceae</taxon>
        <taxon>Suessiales</taxon>
        <taxon>Symbiodiniaceae</taxon>
        <taxon>Symbiodinium</taxon>
    </lineage>
</organism>
<protein>
    <submittedName>
        <fullName evidence="2">Uncharacterized protein</fullName>
    </submittedName>
</protein>
<dbReference type="Proteomes" id="UP000601435">
    <property type="component" value="Unassembled WGS sequence"/>
</dbReference>
<keyword evidence="3" id="KW-1185">Reference proteome</keyword>
<feature type="signal peptide" evidence="1">
    <location>
        <begin position="1"/>
        <end position="32"/>
    </location>
</feature>
<comment type="caution">
    <text evidence="2">The sequence shown here is derived from an EMBL/GenBank/DDBJ whole genome shotgun (WGS) entry which is preliminary data.</text>
</comment>
<feature type="non-terminal residue" evidence="2">
    <location>
        <position position="1"/>
    </location>
</feature>
<sequence>MDTSAPRHSWHRSRWRPATLVVLCVGSELATANELVDCSRSPDCSALRRQPCSERGSVSNACGDCLPGTWGGLGPLNTVCLSKTACAVIYSGEDTCDYGPESDMSIPFISPFGRCVCDPGDGLLWPTAPGRCAQVTLRLANGLGQYEVQQCSSRTCEAATCTPLALWSPVLTQTSRNASFTCQSTGEDAVQLLDDCTALTSRLSPSSLCGHAGFTATSTVFDASGEAPVDCELGPSCPESVLDTRLEQSCCFGTLWSLKLDSAGQ</sequence>
<name>A0A812NAH0_9DINO</name>
<evidence type="ECO:0000313" key="3">
    <source>
        <dbReference type="Proteomes" id="UP000601435"/>
    </source>
</evidence>
<evidence type="ECO:0000256" key="1">
    <source>
        <dbReference type="SAM" id="SignalP"/>
    </source>
</evidence>
<dbReference type="AlphaFoldDB" id="A0A812NAH0"/>
<evidence type="ECO:0000313" key="2">
    <source>
        <dbReference type="EMBL" id="CAE7282678.1"/>
    </source>
</evidence>
<keyword evidence="1" id="KW-0732">Signal</keyword>
<dbReference type="EMBL" id="CAJNJA010011893">
    <property type="protein sequence ID" value="CAE7282678.1"/>
    <property type="molecule type" value="Genomic_DNA"/>
</dbReference>
<reference evidence="2" key="1">
    <citation type="submission" date="2021-02" db="EMBL/GenBank/DDBJ databases">
        <authorList>
            <person name="Dougan E. K."/>
            <person name="Rhodes N."/>
            <person name="Thang M."/>
            <person name="Chan C."/>
        </authorList>
    </citation>
    <scope>NUCLEOTIDE SEQUENCE</scope>
</reference>